<dbReference type="InterPro" id="IPR045865">
    <property type="entry name" value="ACT-like_dom_sf"/>
</dbReference>
<gene>
    <name evidence="2" type="ORF">SAMN04487839_101447</name>
</gene>
<accession>A0A1H7UGC2</accession>
<dbReference type="Pfam" id="PF13840">
    <property type="entry name" value="ACT_7"/>
    <property type="match status" value="1"/>
</dbReference>
<organism evidence="2 3">
    <name type="scientific">Streptococcus gallolyticus</name>
    <dbReference type="NCBI Taxonomy" id="315405"/>
    <lineage>
        <taxon>Bacteria</taxon>
        <taxon>Bacillati</taxon>
        <taxon>Bacillota</taxon>
        <taxon>Bacilli</taxon>
        <taxon>Lactobacillales</taxon>
        <taxon>Streptococcaceae</taxon>
        <taxon>Streptococcus</taxon>
    </lineage>
</organism>
<evidence type="ECO:0000259" key="1">
    <source>
        <dbReference type="Pfam" id="PF13840"/>
    </source>
</evidence>
<dbReference type="PANTHER" id="PTHR31131:SF6">
    <property type="entry name" value="CASTOR ACT DOMAIN-CONTAINING PROTEIN"/>
    <property type="match status" value="1"/>
</dbReference>
<dbReference type="PANTHER" id="PTHR31131">
    <property type="entry name" value="CHROMOSOME 1, WHOLE GENOME SHOTGUN SEQUENCE"/>
    <property type="match status" value="1"/>
</dbReference>
<dbReference type="AlphaFoldDB" id="A0A1H7UGC2"/>
<proteinExistence type="predicted"/>
<dbReference type="SUPFAM" id="SSF55021">
    <property type="entry name" value="ACT-like"/>
    <property type="match status" value="2"/>
</dbReference>
<feature type="domain" description="CASTOR ACT" evidence="1">
    <location>
        <begin position="60"/>
        <end position="122"/>
    </location>
</feature>
<protein>
    <recommendedName>
        <fullName evidence="1">CASTOR ACT domain-containing protein</fullName>
    </recommendedName>
</protein>
<dbReference type="Gene3D" id="3.30.2130.10">
    <property type="entry name" value="VC0802-like"/>
    <property type="match status" value="1"/>
</dbReference>
<reference evidence="2 3" key="1">
    <citation type="submission" date="2016-10" db="EMBL/GenBank/DDBJ databases">
        <authorList>
            <person name="de Groot N.N."/>
        </authorList>
    </citation>
    <scope>NUCLEOTIDE SEQUENCE [LARGE SCALE GENOMIC DNA]</scope>
    <source>
        <strain evidence="2 3">VTM1R29</strain>
    </source>
</reference>
<sequence>MRRKLSILTIKPITEEFAVCQVEDYSQVNLENPFVFTGATDGEKSLVCPIALVPENALSVDKTWSAFRIEGILDFSLIGILSKISSLLAENNIGIFAISTYNTDYILNKTADFQSVLRVLEEAGYQILG</sequence>
<dbReference type="InterPro" id="IPR027795">
    <property type="entry name" value="CASTOR_ACT_dom"/>
</dbReference>
<dbReference type="InterPro" id="IPR016540">
    <property type="entry name" value="UCP008459"/>
</dbReference>
<name>A0A1H7UGC2_9STRE</name>
<dbReference type="PIRSF" id="PIRSF008459">
    <property type="entry name" value="UCP008459"/>
    <property type="match status" value="1"/>
</dbReference>
<dbReference type="EMBL" id="FOBM01000001">
    <property type="protein sequence ID" value="SEL96011.1"/>
    <property type="molecule type" value="Genomic_DNA"/>
</dbReference>
<evidence type="ECO:0000313" key="2">
    <source>
        <dbReference type="EMBL" id="SEL96011.1"/>
    </source>
</evidence>
<dbReference type="InterPro" id="IPR051719">
    <property type="entry name" value="CASTOR_mTORC1"/>
</dbReference>
<evidence type="ECO:0000313" key="3">
    <source>
        <dbReference type="Proteomes" id="UP000182764"/>
    </source>
</evidence>
<dbReference type="Proteomes" id="UP000182764">
    <property type="component" value="Unassembled WGS sequence"/>
</dbReference>